<organism evidence="1 2">
    <name type="scientific">Halocaridina rubra</name>
    <name type="common">Hawaiian red shrimp</name>
    <dbReference type="NCBI Taxonomy" id="373956"/>
    <lineage>
        <taxon>Eukaryota</taxon>
        <taxon>Metazoa</taxon>
        <taxon>Ecdysozoa</taxon>
        <taxon>Arthropoda</taxon>
        <taxon>Crustacea</taxon>
        <taxon>Multicrustacea</taxon>
        <taxon>Malacostraca</taxon>
        <taxon>Eumalacostraca</taxon>
        <taxon>Eucarida</taxon>
        <taxon>Decapoda</taxon>
        <taxon>Pleocyemata</taxon>
        <taxon>Caridea</taxon>
        <taxon>Atyoidea</taxon>
        <taxon>Atyidae</taxon>
        <taxon>Halocaridina</taxon>
    </lineage>
</organism>
<dbReference type="Pfam" id="PF00106">
    <property type="entry name" value="adh_short"/>
    <property type="match status" value="1"/>
</dbReference>
<proteinExistence type="predicted"/>
<reference evidence="1 2" key="1">
    <citation type="submission" date="2023-11" db="EMBL/GenBank/DDBJ databases">
        <title>Halocaridina rubra genome assembly.</title>
        <authorList>
            <person name="Smith C."/>
        </authorList>
    </citation>
    <scope>NUCLEOTIDE SEQUENCE [LARGE SCALE GENOMIC DNA]</scope>
    <source>
        <strain evidence="1">EP-1</strain>
        <tissue evidence="1">Whole</tissue>
    </source>
</reference>
<dbReference type="InterPro" id="IPR002347">
    <property type="entry name" value="SDR_fam"/>
</dbReference>
<gene>
    <name evidence="1" type="primary">DHRS12_1</name>
    <name evidence="1" type="ORF">SK128_004606</name>
</gene>
<sequence length="236" mass="26443">CNSGIGLEIAREVAKRGGVLHMVCRNFESAKKARAELITDTGNDKIHLYTLDLAKPREVADWAKEFAATHEKIHVLINNAGCMVHERKLNEDGIETNFAVNTLAMHLITTALLPVLQKNEDARVVTVSSAGMLTVRLDPNDLMHENMDPFNGTLVYSQNKRQQVVMTLWYAQRYDKVHFSVMHPGWADTPAVRSSLPLFYEQMKDNLRTAAEGADTAVWLAISKAAIKFPSGFFFQ</sequence>
<dbReference type="InterPro" id="IPR036291">
    <property type="entry name" value="NAD(P)-bd_dom_sf"/>
</dbReference>
<name>A0AAN9AHL1_HALRR</name>
<feature type="non-terminal residue" evidence="1">
    <location>
        <position position="236"/>
    </location>
</feature>
<keyword evidence="2" id="KW-1185">Reference proteome</keyword>
<feature type="non-terminal residue" evidence="1">
    <location>
        <position position="1"/>
    </location>
</feature>
<comment type="caution">
    <text evidence="1">The sequence shown here is derived from an EMBL/GenBank/DDBJ whole genome shotgun (WGS) entry which is preliminary data.</text>
</comment>
<dbReference type="Proteomes" id="UP001381693">
    <property type="component" value="Unassembled WGS sequence"/>
</dbReference>
<dbReference type="PANTHER" id="PTHR44656:SF7">
    <property type="entry name" value="DEHYDROGENASE_REDUCTASE SDR FAMILY MEMBER 12"/>
    <property type="match status" value="1"/>
</dbReference>
<dbReference type="Gene3D" id="3.40.50.720">
    <property type="entry name" value="NAD(P)-binding Rossmann-like Domain"/>
    <property type="match status" value="1"/>
</dbReference>
<evidence type="ECO:0000313" key="1">
    <source>
        <dbReference type="EMBL" id="KAK7087027.1"/>
    </source>
</evidence>
<accession>A0AAN9AHL1</accession>
<evidence type="ECO:0000313" key="2">
    <source>
        <dbReference type="Proteomes" id="UP001381693"/>
    </source>
</evidence>
<dbReference type="AlphaFoldDB" id="A0AAN9AHL1"/>
<protein>
    <submittedName>
        <fullName evidence="1">Dehydrogenase/reductase SDR member 12</fullName>
    </submittedName>
</protein>
<dbReference type="PANTHER" id="PTHR44656">
    <property type="entry name" value="DEHYDROGENASE/REDUCTASE SDR FAMILY MEMBER 12"/>
    <property type="match status" value="1"/>
</dbReference>
<dbReference type="InterPro" id="IPR052992">
    <property type="entry name" value="SDR_member_12"/>
</dbReference>
<dbReference type="SUPFAM" id="SSF51735">
    <property type="entry name" value="NAD(P)-binding Rossmann-fold domains"/>
    <property type="match status" value="1"/>
</dbReference>
<dbReference type="EMBL" id="JAXCGZ010000018">
    <property type="protein sequence ID" value="KAK7087027.1"/>
    <property type="molecule type" value="Genomic_DNA"/>
</dbReference>